<dbReference type="Proteomes" id="UP001595973">
    <property type="component" value="Unassembled WGS sequence"/>
</dbReference>
<gene>
    <name evidence="1" type="ORF">ACFO5X_13005</name>
</gene>
<evidence type="ECO:0000313" key="2">
    <source>
        <dbReference type="Proteomes" id="UP001595973"/>
    </source>
</evidence>
<dbReference type="RefSeq" id="WP_380717906.1">
    <property type="nucleotide sequence ID" value="NZ_JBHSGI010000013.1"/>
</dbReference>
<evidence type="ECO:0008006" key="3">
    <source>
        <dbReference type="Google" id="ProtNLM"/>
    </source>
</evidence>
<dbReference type="Gene3D" id="3.90.550.60">
    <property type="match status" value="1"/>
</dbReference>
<dbReference type="EMBL" id="JBHSGI010000013">
    <property type="protein sequence ID" value="MFC4669474.1"/>
    <property type="molecule type" value="Genomic_DNA"/>
</dbReference>
<accession>A0ABV9KHQ3</accession>
<sequence length="590" mass="66456">MITLQNFLMPDPVICTEHPLYFHATGDFALSQSSGEIWLKAGAKLLFDSYFNLFNLTKWHRACVLDGLFAEIRGEGRVEIQVIQVIPEQSWEILHCEPVTLVAGTPHVADLSHYPGRATQGLIYVEIKALDAGGARITGGRFCTGSVPGALPRLAVSITTFKREQQVRETVARLETFLGTFAFGDRVHVQVVDNGASAGIAASPRVTPFVNPNYGGAGGFARGLLEAEKAGFTHCLFMDDDASFHMENIARAYVFLALARAPRAAVAGAMINNTHKWAMWENGAWFDGSCHPQFCGTDLRSREAVFKMEHASALSRPATLYGGWWFFAFAIAEVRHHPFPFFVRGDDISFSLMNDFEITTLNGVVSFQDDFAEKENAQTLYLDLRNHLIHHLVCDRLARGPLGTGKIALRFMMRSMLRFHYESAAAQLLAWEDVMRGPAFFDENIDMAARRATIREMMQTETWGDLEPGQLAQRRRLTRISRPWRTRLGIVTLNGHLVPFSRCFWDRIVLTMADRGIVYPAFGAAEITYLNATSDKGYTVTQSKRAFFRLCWKMLKTLLRFRREFAALRAAYRSGYDAQTTRAYWEKKLG</sequence>
<keyword evidence="2" id="KW-1185">Reference proteome</keyword>
<protein>
    <recommendedName>
        <fullName evidence="3">Glycosyltransferase</fullName>
    </recommendedName>
</protein>
<dbReference type="SUPFAM" id="SSF53448">
    <property type="entry name" value="Nucleotide-diphospho-sugar transferases"/>
    <property type="match status" value="1"/>
</dbReference>
<organism evidence="1 2">
    <name type="scientific">Seohaeicola nanhaiensis</name>
    <dbReference type="NCBI Taxonomy" id="1387282"/>
    <lineage>
        <taxon>Bacteria</taxon>
        <taxon>Pseudomonadati</taxon>
        <taxon>Pseudomonadota</taxon>
        <taxon>Alphaproteobacteria</taxon>
        <taxon>Rhodobacterales</taxon>
        <taxon>Roseobacteraceae</taxon>
        <taxon>Seohaeicola</taxon>
    </lineage>
</organism>
<proteinExistence type="predicted"/>
<evidence type="ECO:0000313" key="1">
    <source>
        <dbReference type="EMBL" id="MFC4669474.1"/>
    </source>
</evidence>
<name>A0ABV9KHQ3_9RHOB</name>
<reference evidence="2" key="1">
    <citation type="journal article" date="2019" name="Int. J. Syst. Evol. Microbiol.">
        <title>The Global Catalogue of Microorganisms (GCM) 10K type strain sequencing project: providing services to taxonomists for standard genome sequencing and annotation.</title>
        <authorList>
            <consortium name="The Broad Institute Genomics Platform"/>
            <consortium name="The Broad Institute Genome Sequencing Center for Infectious Disease"/>
            <person name="Wu L."/>
            <person name="Ma J."/>
        </authorList>
    </citation>
    <scope>NUCLEOTIDE SEQUENCE [LARGE SCALE GENOMIC DNA]</scope>
    <source>
        <strain evidence="2">CGMCC 4.7283</strain>
    </source>
</reference>
<comment type="caution">
    <text evidence="1">The sequence shown here is derived from an EMBL/GenBank/DDBJ whole genome shotgun (WGS) entry which is preliminary data.</text>
</comment>
<dbReference type="InterPro" id="IPR029044">
    <property type="entry name" value="Nucleotide-diphossugar_trans"/>
</dbReference>